<sequence length="28" mass="3416">MLQIVRSNQFKRDIKMAIRRGKDLEKIK</sequence>
<dbReference type="EMBL" id="FN645514">
    <property type="protein sequence ID" value="CBI82672.1"/>
    <property type="molecule type" value="Genomic_DNA"/>
</dbReference>
<proteinExistence type="predicted"/>
<accession>E6Z0N4</accession>
<reference evidence="1" key="1">
    <citation type="journal article" date="2011" name="PLoS Genet.">
        <title>Parallel evolution of a type IV secretion system in radiating lineages of the host-restricted bacterial pathogen Bartonella.</title>
        <authorList>
            <person name="Engel P."/>
            <person name="Salzburger W."/>
            <person name="Liesch M."/>
            <person name="Chang C.C."/>
            <person name="Maruyama S."/>
            <person name="Lanz C."/>
            <person name="Calteau A."/>
            <person name="Lajus A."/>
            <person name="Medigue C."/>
            <person name="Schuster S.C."/>
            <person name="Dehio C."/>
        </authorList>
    </citation>
    <scope>NUCLEOTIDE SEQUENCE</scope>
    <source>
        <strain evidence="1">R1</strain>
    </source>
</reference>
<protein>
    <submittedName>
        <fullName evidence="1">Uncharacterized protein</fullName>
    </submittedName>
</protein>
<evidence type="ECO:0000313" key="1">
    <source>
        <dbReference type="EMBL" id="CBI82672.1"/>
    </source>
</evidence>
<gene>
    <name evidence="1" type="ORF">B11C_90017</name>
</gene>
<organism evidence="1">
    <name type="scientific">Bartonella schoenbuchensis (strain DSM 13525 / NCTC 13165 / R1)</name>
    <dbReference type="NCBI Taxonomy" id="687861"/>
    <lineage>
        <taxon>Bacteria</taxon>
        <taxon>Pseudomonadati</taxon>
        <taxon>Pseudomonadota</taxon>
        <taxon>Alphaproteobacteria</taxon>
        <taxon>Hyphomicrobiales</taxon>
        <taxon>Bartonellaceae</taxon>
        <taxon>Bartonella</taxon>
    </lineage>
</organism>
<dbReference type="AlphaFoldDB" id="E6Z0N4"/>
<name>E6Z0N4_BARSR</name>